<dbReference type="Pfam" id="PF00831">
    <property type="entry name" value="Ribosomal_L29"/>
    <property type="match status" value="1"/>
</dbReference>
<evidence type="ECO:0000256" key="1">
    <source>
        <dbReference type="ARBA" id="ARBA00009254"/>
    </source>
</evidence>
<evidence type="ECO:0000256" key="3">
    <source>
        <dbReference type="ARBA" id="ARBA00023274"/>
    </source>
</evidence>
<dbReference type="InterPro" id="IPR036049">
    <property type="entry name" value="Ribosomal_uL29_sf"/>
</dbReference>
<comment type="caution">
    <text evidence="7">The sequence shown here is derived from an EMBL/GenBank/DDBJ whole genome shotgun (WGS) entry which is preliminary data.</text>
</comment>
<protein>
    <recommendedName>
        <fullName evidence="4 5">Large ribosomal subunit protein uL29</fullName>
    </recommendedName>
</protein>
<organism evidence="7 8">
    <name type="scientific">Pelagicoccus mobilis</name>
    <dbReference type="NCBI Taxonomy" id="415221"/>
    <lineage>
        <taxon>Bacteria</taxon>
        <taxon>Pseudomonadati</taxon>
        <taxon>Verrucomicrobiota</taxon>
        <taxon>Opitutia</taxon>
        <taxon>Puniceicoccales</taxon>
        <taxon>Pelagicoccaceae</taxon>
        <taxon>Pelagicoccus</taxon>
    </lineage>
</organism>
<dbReference type="SUPFAM" id="SSF46561">
    <property type="entry name" value="Ribosomal protein L29 (L29p)"/>
    <property type="match status" value="1"/>
</dbReference>
<keyword evidence="2 5" id="KW-0689">Ribosomal protein</keyword>
<keyword evidence="3 5" id="KW-0687">Ribonucleoprotein</keyword>
<dbReference type="AlphaFoldDB" id="A0A934RUG6"/>
<dbReference type="InterPro" id="IPR001854">
    <property type="entry name" value="Ribosomal_uL29"/>
</dbReference>
<proteinExistence type="inferred from homology"/>
<dbReference type="PANTHER" id="PTHR10916">
    <property type="entry name" value="60S RIBOSOMAL PROTEIN L35/50S RIBOSOMAL PROTEIN L29"/>
    <property type="match status" value="1"/>
</dbReference>
<dbReference type="RefSeq" id="WP_200356067.1">
    <property type="nucleotide sequence ID" value="NZ_JAENIL010000023.1"/>
</dbReference>
<keyword evidence="6" id="KW-0175">Coiled coil</keyword>
<dbReference type="Gene3D" id="1.10.287.310">
    <property type="match status" value="1"/>
</dbReference>
<evidence type="ECO:0000313" key="7">
    <source>
        <dbReference type="EMBL" id="MBK1877855.1"/>
    </source>
</evidence>
<evidence type="ECO:0000256" key="6">
    <source>
        <dbReference type="SAM" id="Coils"/>
    </source>
</evidence>
<dbReference type="InterPro" id="IPR050063">
    <property type="entry name" value="Ribosomal_protein_uL29"/>
</dbReference>
<dbReference type="EMBL" id="JAENIL010000023">
    <property type="protein sequence ID" value="MBK1877855.1"/>
    <property type="molecule type" value="Genomic_DNA"/>
</dbReference>
<evidence type="ECO:0000256" key="4">
    <source>
        <dbReference type="ARBA" id="ARBA00035204"/>
    </source>
</evidence>
<dbReference type="GO" id="GO:0022625">
    <property type="term" value="C:cytosolic large ribosomal subunit"/>
    <property type="evidence" value="ECO:0007669"/>
    <property type="project" value="TreeGrafter"/>
</dbReference>
<dbReference type="PANTHER" id="PTHR10916:SF0">
    <property type="entry name" value="LARGE RIBOSOMAL SUBUNIT PROTEIN UL29C"/>
    <property type="match status" value="1"/>
</dbReference>
<dbReference type="HAMAP" id="MF_00374">
    <property type="entry name" value="Ribosomal_uL29"/>
    <property type="match status" value="1"/>
</dbReference>
<evidence type="ECO:0000256" key="5">
    <source>
        <dbReference type="HAMAP-Rule" id="MF_00374"/>
    </source>
</evidence>
<keyword evidence="8" id="KW-1185">Reference proteome</keyword>
<dbReference type="NCBIfam" id="TIGR00012">
    <property type="entry name" value="L29"/>
    <property type="match status" value="1"/>
</dbReference>
<dbReference type="CDD" id="cd00427">
    <property type="entry name" value="Ribosomal_L29_HIP"/>
    <property type="match status" value="1"/>
</dbReference>
<dbReference type="GO" id="GO:0006412">
    <property type="term" value="P:translation"/>
    <property type="evidence" value="ECO:0007669"/>
    <property type="project" value="UniProtKB-UniRule"/>
</dbReference>
<comment type="similarity">
    <text evidence="1 5">Belongs to the universal ribosomal protein uL29 family.</text>
</comment>
<sequence>MKTKDIKELSVAEIEKKLRDTREQLLDLKLQKQTGQVEKTHEITAKRKLIARLETIRNEKIAAEKKSA</sequence>
<gene>
    <name evidence="5 7" type="primary">rpmC</name>
    <name evidence="7" type="ORF">JIN87_13345</name>
</gene>
<evidence type="ECO:0000313" key="8">
    <source>
        <dbReference type="Proteomes" id="UP000617628"/>
    </source>
</evidence>
<accession>A0A934RUG6</accession>
<feature type="coiled-coil region" evidence="6">
    <location>
        <begin position="4"/>
        <end position="66"/>
    </location>
</feature>
<dbReference type="GO" id="GO:0003735">
    <property type="term" value="F:structural constituent of ribosome"/>
    <property type="evidence" value="ECO:0007669"/>
    <property type="project" value="InterPro"/>
</dbReference>
<reference evidence="7" key="1">
    <citation type="submission" date="2021-01" db="EMBL/GenBank/DDBJ databases">
        <title>Modified the classification status of verrucomicrobia.</title>
        <authorList>
            <person name="Feng X."/>
        </authorList>
    </citation>
    <scope>NUCLEOTIDE SEQUENCE</scope>
    <source>
        <strain evidence="7">KCTC 13126</strain>
    </source>
</reference>
<name>A0A934RUG6_9BACT</name>
<evidence type="ECO:0000256" key="2">
    <source>
        <dbReference type="ARBA" id="ARBA00022980"/>
    </source>
</evidence>
<dbReference type="Proteomes" id="UP000617628">
    <property type="component" value="Unassembled WGS sequence"/>
</dbReference>